<reference evidence="2 3" key="1">
    <citation type="submission" date="2020-04" db="EMBL/GenBank/DDBJ databases">
        <title>Thalassotalea sp. M1531, isolated from the surface of marine red alga.</title>
        <authorList>
            <person name="Pang L."/>
            <person name="Lu D.-C."/>
        </authorList>
    </citation>
    <scope>NUCLEOTIDE SEQUENCE [LARGE SCALE GENOMIC DNA]</scope>
    <source>
        <strain evidence="2 3">M1531</strain>
    </source>
</reference>
<sequence length="82" mass="9579">MELSFYTFTQILIWLGFLCLIWFFRVLCRLAKKQKGVALAAGLLFQMFLPDPKIQHTIEFIAEKKEKSGKAQPNKKSKTRRS</sequence>
<dbReference type="AlphaFoldDB" id="A0A7Y0Q707"/>
<keyword evidence="1" id="KW-0472">Membrane</keyword>
<name>A0A7Y0Q707_9GAMM</name>
<keyword evidence="1" id="KW-1133">Transmembrane helix</keyword>
<protein>
    <submittedName>
        <fullName evidence="2">Uncharacterized protein</fullName>
    </submittedName>
</protein>
<comment type="caution">
    <text evidence="2">The sequence shown here is derived from an EMBL/GenBank/DDBJ whole genome shotgun (WGS) entry which is preliminary data.</text>
</comment>
<evidence type="ECO:0000313" key="3">
    <source>
        <dbReference type="Proteomes" id="UP000568664"/>
    </source>
</evidence>
<dbReference type="Proteomes" id="UP000568664">
    <property type="component" value="Unassembled WGS sequence"/>
</dbReference>
<evidence type="ECO:0000313" key="2">
    <source>
        <dbReference type="EMBL" id="NMP31701.1"/>
    </source>
</evidence>
<keyword evidence="1" id="KW-0812">Transmembrane</keyword>
<feature type="transmembrane region" description="Helical" evidence="1">
    <location>
        <begin position="6"/>
        <end position="27"/>
    </location>
</feature>
<keyword evidence="3" id="KW-1185">Reference proteome</keyword>
<dbReference type="EMBL" id="JABBXH010000003">
    <property type="protein sequence ID" value="NMP31701.1"/>
    <property type="molecule type" value="Genomic_DNA"/>
</dbReference>
<organism evidence="2 3">
    <name type="scientific">Thalassotalea algicola</name>
    <dbReference type="NCBI Taxonomy" id="2716224"/>
    <lineage>
        <taxon>Bacteria</taxon>
        <taxon>Pseudomonadati</taxon>
        <taxon>Pseudomonadota</taxon>
        <taxon>Gammaproteobacteria</taxon>
        <taxon>Alteromonadales</taxon>
        <taxon>Colwelliaceae</taxon>
        <taxon>Thalassotalea</taxon>
    </lineage>
</organism>
<gene>
    <name evidence="2" type="ORF">HII17_09015</name>
</gene>
<proteinExistence type="predicted"/>
<dbReference type="RefSeq" id="WP_169075049.1">
    <property type="nucleotide sequence ID" value="NZ_JABBXH010000003.1"/>
</dbReference>
<accession>A0A7Y0Q707</accession>
<evidence type="ECO:0000256" key="1">
    <source>
        <dbReference type="SAM" id="Phobius"/>
    </source>
</evidence>